<protein>
    <submittedName>
        <fullName evidence="6">Ser/Thr phosphatase family protein</fullName>
    </submittedName>
</protein>
<dbReference type="InterPro" id="IPR033308">
    <property type="entry name" value="PGAP5/Cdc1/Ted1"/>
</dbReference>
<gene>
    <name evidence="6" type="ORF">DICVIV_09126</name>
</gene>
<keyword evidence="7" id="KW-1185">Reference proteome</keyword>
<dbReference type="InterPro" id="IPR004843">
    <property type="entry name" value="Calcineurin-like_PHP"/>
</dbReference>
<evidence type="ECO:0000256" key="3">
    <source>
        <dbReference type="ARBA" id="ARBA00022989"/>
    </source>
</evidence>
<keyword evidence="3" id="KW-1133">Transmembrane helix</keyword>
<evidence type="ECO:0000313" key="7">
    <source>
        <dbReference type="Proteomes" id="UP000053766"/>
    </source>
</evidence>
<dbReference type="Pfam" id="PF00149">
    <property type="entry name" value="Metallophos"/>
    <property type="match status" value="1"/>
</dbReference>
<evidence type="ECO:0000256" key="4">
    <source>
        <dbReference type="ARBA" id="ARBA00023136"/>
    </source>
</evidence>
<evidence type="ECO:0000259" key="5">
    <source>
        <dbReference type="Pfam" id="PF00149"/>
    </source>
</evidence>
<reference evidence="6 7" key="1">
    <citation type="submission" date="2013-11" db="EMBL/GenBank/DDBJ databases">
        <title>Draft genome of the bovine lungworm Dictyocaulus viviparus.</title>
        <authorList>
            <person name="Mitreva M."/>
        </authorList>
    </citation>
    <scope>NUCLEOTIDE SEQUENCE [LARGE SCALE GENOMIC DNA]</scope>
    <source>
        <strain evidence="6 7">HannoverDv2000</strain>
    </source>
</reference>
<dbReference type="OrthoDB" id="5977743at2759"/>
<keyword evidence="4" id="KW-0472">Membrane</keyword>
<reference evidence="7" key="2">
    <citation type="journal article" date="2016" name="Sci. Rep.">
        <title>Dictyocaulus viviparus genome, variome and transcriptome elucidate lungworm biology and support future intervention.</title>
        <authorList>
            <person name="McNulty S.N."/>
            <person name="Strube C."/>
            <person name="Rosa B.A."/>
            <person name="Martin J.C."/>
            <person name="Tyagi R."/>
            <person name="Choi Y.J."/>
            <person name="Wang Q."/>
            <person name="Hallsworth Pepin K."/>
            <person name="Zhang X."/>
            <person name="Ozersky P."/>
            <person name="Wilson R.K."/>
            <person name="Sternberg P.W."/>
            <person name="Gasser R.B."/>
            <person name="Mitreva M."/>
        </authorList>
    </citation>
    <scope>NUCLEOTIDE SEQUENCE [LARGE SCALE GENOMIC DNA]</scope>
    <source>
        <strain evidence="7">HannoverDv2000</strain>
    </source>
</reference>
<proteinExistence type="predicted"/>
<dbReference type="PANTHER" id="PTHR13315:SF4">
    <property type="entry name" value="METALLOPHOSPHOESTERASE, ISOFORM E"/>
    <property type="match status" value="1"/>
</dbReference>
<evidence type="ECO:0000313" key="6">
    <source>
        <dbReference type="EMBL" id="KJH44843.1"/>
    </source>
</evidence>
<sequence>MVFLRLQRRPIFRLFSSFYPILLILAIAWGEILNYYCWRFFWNIPQSHSDESLGILIVADPQLIGYRNENHMIGPLTRWDCDRFLSKGFAHAVSATSPDLIIFLGDLFDEGVEAHENEINWTLTRFGNIYNSEFPKIFISGDNDVGGEMGPVQSLLTTRFRRLFTNSFPTSSRLYNQLTVTEVNLMNSEVHEISSPSASPHLNVILSHVSFAYHSYYDSRKFVETLKPDLVLSAHDHKSYAHWLHRINGDLINTTDLTGIYEVQNTIAGGGESVVEMQSPTCSYRFLPAFPSNDFS</sequence>
<dbReference type="Gene3D" id="3.60.21.10">
    <property type="match status" value="1"/>
</dbReference>
<feature type="domain" description="Calcineurin-like phosphoesterase" evidence="5">
    <location>
        <begin position="55"/>
        <end position="238"/>
    </location>
</feature>
<organism evidence="6 7">
    <name type="scientific">Dictyocaulus viviparus</name>
    <name type="common">Bovine lungworm</name>
    <dbReference type="NCBI Taxonomy" id="29172"/>
    <lineage>
        <taxon>Eukaryota</taxon>
        <taxon>Metazoa</taxon>
        <taxon>Ecdysozoa</taxon>
        <taxon>Nematoda</taxon>
        <taxon>Chromadorea</taxon>
        <taxon>Rhabditida</taxon>
        <taxon>Rhabditina</taxon>
        <taxon>Rhabditomorpha</taxon>
        <taxon>Strongyloidea</taxon>
        <taxon>Metastrongylidae</taxon>
        <taxon>Dictyocaulus</taxon>
    </lineage>
</organism>
<dbReference type="STRING" id="29172.A0A0D8XJU2"/>
<dbReference type="PANTHER" id="PTHR13315">
    <property type="entry name" value="METALLO PHOSPHOESTERASE RELATED"/>
    <property type="match status" value="1"/>
</dbReference>
<dbReference type="GO" id="GO:0005783">
    <property type="term" value="C:endoplasmic reticulum"/>
    <property type="evidence" value="ECO:0007669"/>
    <property type="project" value="TreeGrafter"/>
</dbReference>
<dbReference type="InterPro" id="IPR029052">
    <property type="entry name" value="Metallo-depent_PP-like"/>
</dbReference>
<evidence type="ECO:0000256" key="2">
    <source>
        <dbReference type="ARBA" id="ARBA00022692"/>
    </source>
</evidence>
<dbReference type="EMBL" id="KN716444">
    <property type="protein sequence ID" value="KJH44843.1"/>
    <property type="molecule type" value="Genomic_DNA"/>
</dbReference>
<dbReference type="Proteomes" id="UP000053766">
    <property type="component" value="Unassembled WGS sequence"/>
</dbReference>
<dbReference type="GO" id="GO:0016787">
    <property type="term" value="F:hydrolase activity"/>
    <property type="evidence" value="ECO:0007669"/>
    <property type="project" value="InterPro"/>
</dbReference>
<dbReference type="GO" id="GO:0006506">
    <property type="term" value="P:GPI anchor biosynthetic process"/>
    <property type="evidence" value="ECO:0007669"/>
    <property type="project" value="InterPro"/>
</dbReference>
<evidence type="ECO:0000256" key="1">
    <source>
        <dbReference type="ARBA" id="ARBA00004141"/>
    </source>
</evidence>
<dbReference type="AlphaFoldDB" id="A0A0D8XJU2"/>
<comment type="subcellular location">
    <subcellularLocation>
        <location evidence="1">Membrane</location>
        <topology evidence="1">Multi-pass membrane protein</topology>
    </subcellularLocation>
</comment>
<accession>A0A0D8XJU2</accession>
<dbReference type="GO" id="GO:0016020">
    <property type="term" value="C:membrane"/>
    <property type="evidence" value="ECO:0007669"/>
    <property type="project" value="UniProtKB-SubCell"/>
</dbReference>
<keyword evidence="2" id="KW-0812">Transmembrane</keyword>
<name>A0A0D8XJU2_DICVI</name>
<dbReference type="SUPFAM" id="SSF56300">
    <property type="entry name" value="Metallo-dependent phosphatases"/>
    <property type="match status" value="1"/>
</dbReference>